<dbReference type="InterPro" id="IPR015421">
    <property type="entry name" value="PyrdxlP-dep_Trfase_major"/>
</dbReference>
<dbReference type="SMART" id="SM00345">
    <property type="entry name" value="HTH_GNTR"/>
    <property type="match status" value="1"/>
</dbReference>
<gene>
    <name evidence="7" type="ORF">GCM10011357_15170</name>
</gene>
<evidence type="ECO:0000256" key="3">
    <source>
        <dbReference type="ARBA" id="ARBA00023015"/>
    </source>
</evidence>
<dbReference type="Proteomes" id="UP000614272">
    <property type="component" value="Unassembled WGS sequence"/>
</dbReference>
<evidence type="ECO:0000256" key="2">
    <source>
        <dbReference type="ARBA" id="ARBA00022898"/>
    </source>
</evidence>
<dbReference type="Pfam" id="PF00155">
    <property type="entry name" value="Aminotran_1_2"/>
    <property type="match status" value="1"/>
</dbReference>
<protein>
    <submittedName>
        <fullName evidence="7">GntR family transcriptional regulator</fullName>
    </submittedName>
</protein>
<dbReference type="InterPro" id="IPR015424">
    <property type="entry name" value="PyrdxlP-dep_Trfase"/>
</dbReference>
<dbReference type="InterPro" id="IPR000524">
    <property type="entry name" value="Tscrpt_reg_HTH_GntR"/>
</dbReference>
<evidence type="ECO:0000256" key="1">
    <source>
        <dbReference type="ARBA" id="ARBA00005384"/>
    </source>
</evidence>
<dbReference type="PANTHER" id="PTHR46577">
    <property type="entry name" value="HTH-TYPE TRANSCRIPTIONAL REGULATORY PROTEIN GABR"/>
    <property type="match status" value="1"/>
</dbReference>
<evidence type="ECO:0000256" key="5">
    <source>
        <dbReference type="ARBA" id="ARBA00023163"/>
    </source>
</evidence>
<dbReference type="SUPFAM" id="SSF53383">
    <property type="entry name" value="PLP-dependent transferases"/>
    <property type="match status" value="1"/>
</dbReference>
<name>A0ABQ1R731_9ALTE</name>
<dbReference type="PROSITE" id="PS50949">
    <property type="entry name" value="HTH_GNTR"/>
    <property type="match status" value="1"/>
</dbReference>
<dbReference type="Gene3D" id="3.40.640.10">
    <property type="entry name" value="Type I PLP-dependent aspartate aminotransferase-like (Major domain)"/>
    <property type="match status" value="1"/>
</dbReference>
<keyword evidence="4" id="KW-0238">DNA-binding</keyword>
<dbReference type="InterPro" id="IPR036390">
    <property type="entry name" value="WH_DNA-bd_sf"/>
</dbReference>
<accession>A0ABQ1R731</accession>
<feature type="domain" description="HTH gntR-type" evidence="6">
    <location>
        <begin position="11"/>
        <end position="79"/>
    </location>
</feature>
<proteinExistence type="inferred from homology"/>
<evidence type="ECO:0000313" key="7">
    <source>
        <dbReference type="EMBL" id="GGD60830.1"/>
    </source>
</evidence>
<comment type="similarity">
    <text evidence="1">In the C-terminal section; belongs to the class-I pyridoxal-phosphate-dependent aminotransferase family.</text>
</comment>
<keyword evidence="2" id="KW-0663">Pyridoxal phosphate</keyword>
<dbReference type="EMBL" id="BMGJ01000004">
    <property type="protein sequence ID" value="GGD60830.1"/>
    <property type="molecule type" value="Genomic_DNA"/>
</dbReference>
<dbReference type="InterPro" id="IPR015422">
    <property type="entry name" value="PyrdxlP-dep_Trfase_small"/>
</dbReference>
<dbReference type="InterPro" id="IPR036388">
    <property type="entry name" value="WH-like_DNA-bd_sf"/>
</dbReference>
<dbReference type="InterPro" id="IPR004839">
    <property type="entry name" value="Aminotransferase_I/II_large"/>
</dbReference>
<dbReference type="PANTHER" id="PTHR46577:SF2">
    <property type="entry name" value="TRANSCRIPTIONAL REGULATORY PROTEIN"/>
    <property type="match status" value="1"/>
</dbReference>
<dbReference type="Gene3D" id="3.90.1150.10">
    <property type="entry name" value="Aspartate Aminotransferase, domain 1"/>
    <property type="match status" value="1"/>
</dbReference>
<dbReference type="Gene3D" id="1.10.10.10">
    <property type="entry name" value="Winged helix-like DNA-binding domain superfamily/Winged helix DNA-binding domain"/>
    <property type="match status" value="1"/>
</dbReference>
<organism evidence="7 8">
    <name type="scientific">Lacimicrobium alkaliphilum</name>
    <dbReference type="NCBI Taxonomy" id="1526571"/>
    <lineage>
        <taxon>Bacteria</taxon>
        <taxon>Pseudomonadati</taxon>
        <taxon>Pseudomonadota</taxon>
        <taxon>Gammaproteobacteria</taxon>
        <taxon>Alteromonadales</taxon>
        <taxon>Alteromonadaceae</taxon>
        <taxon>Lacimicrobium</taxon>
    </lineage>
</organism>
<keyword evidence="8" id="KW-1185">Reference proteome</keyword>
<dbReference type="CDD" id="cd00609">
    <property type="entry name" value="AAT_like"/>
    <property type="match status" value="1"/>
</dbReference>
<reference evidence="8" key="1">
    <citation type="journal article" date="2019" name="Int. J. Syst. Evol. Microbiol.">
        <title>The Global Catalogue of Microorganisms (GCM) 10K type strain sequencing project: providing services to taxonomists for standard genome sequencing and annotation.</title>
        <authorList>
            <consortium name="The Broad Institute Genomics Platform"/>
            <consortium name="The Broad Institute Genome Sequencing Center for Infectious Disease"/>
            <person name="Wu L."/>
            <person name="Ma J."/>
        </authorList>
    </citation>
    <scope>NUCLEOTIDE SEQUENCE [LARGE SCALE GENOMIC DNA]</scope>
    <source>
        <strain evidence="8">CGMCC 1.12923</strain>
    </source>
</reference>
<dbReference type="InterPro" id="IPR051446">
    <property type="entry name" value="HTH_trans_reg/aminotransferase"/>
</dbReference>
<evidence type="ECO:0000259" key="6">
    <source>
        <dbReference type="PROSITE" id="PS50949"/>
    </source>
</evidence>
<evidence type="ECO:0000313" key="8">
    <source>
        <dbReference type="Proteomes" id="UP000614272"/>
    </source>
</evidence>
<keyword evidence="3" id="KW-0805">Transcription regulation</keyword>
<dbReference type="CDD" id="cd07377">
    <property type="entry name" value="WHTH_GntR"/>
    <property type="match status" value="1"/>
</dbReference>
<keyword evidence="5" id="KW-0804">Transcription</keyword>
<dbReference type="SUPFAM" id="SSF46785">
    <property type="entry name" value="Winged helix' DNA-binding domain"/>
    <property type="match status" value="1"/>
</dbReference>
<dbReference type="Pfam" id="PF00392">
    <property type="entry name" value="GntR"/>
    <property type="match status" value="1"/>
</dbReference>
<evidence type="ECO:0000256" key="4">
    <source>
        <dbReference type="ARBA" id="ARBA00023125"/>
    </source>
</evidence>
<comment type="caution">
    <text evidence="7">The sequence shown here is derived from an EMBL/GenBank/DDBJ whole genome shotgun (WGS) entry which is preliminary data.</text>
</comment>
<sequence length="481" mass="53745">MGTESVMNEQPLKYQVIAKKIEADIRSGVYRAGDKLPSIRHWVTELQVAKNTVINALQQLERRSLVEARPKSGFIVKRVPNYTPPPSPVFGSIQPTSISIPDLLREVIARGAAFDIKPDEPNVPEHNLMSRLYRHINRAMRTQSSRKTLYYDEPMGHEQLREQISRHYARLGLTLPETDLCITAGCQHALLLSLMATCQPGDNVVIESPGFYGAIQLLDELGLNAIEVPCHSVSGLDVELLAKVAAEYNVTACVVTPAFSTPTGACMPDDAKSQLLAIADKHDFAVIEDDIYGDLGFQFRPRPIKYFDKTNRVILCSSFSKSLSRDLRTGWIAGARWQKKIQRLKLVTQLAGSQAVQAGLAEFMASGDYARWLKYRIAQLELQRDELANTLDSTFGTSCRFTYPLGGLSLWLELPGQMDSLRLYHQALQSNTVLTPGALFSSHNDFDHFLRLSFCHPMTKGRREAIAKVSKLVHQSKFKGT</sequence>